<dbReference type="Proteomes" id="UP000789525">
    <property type="component" value="Unassembled WGS sequence"/>
</dbReference>
<proteinExistence type="predicted"/>
<reference evidence="1" key="1">
    <citation type="submission" date="2021-06" db="EMBL/GenBank/DDBJ databases">
        <authorList>
            <person name="Kallberg Y."/>
            <person name="Tangrot J."/>
            <person name="Rosling A."/>
        </authorList>
    </citation>
    <scope>NUCLEOTIDE SEQUENCE</scope>
    <source>
        <strain evidence="1">CL356</strain>
    </source>
</reference>
<accession>A0ACA9KY13</accession>
<protein>
    <submittedName>
        <fullName evidence="1">12857_t:CDS:1</fullName>
    </submittedName>
</protein>
<name>A0ACA9KY13_9GLOM</name>
<sequence>MSMFKLTLDKIYDLLGHADNPHLRLSAIHIAGTNGKGSTSAYIDFVLQKANLKTGRLNTPHLCEPRDSIRINGVPITKEDYQKTYDAIKVINSEHNIEASLYELLVATAYRWFDAQRVDVAVVEVGVGGRLDATNVFDSPLLSIITSIGWDHEDLLGNSIEAISREKAGIMKPGCKVVVSPQVEEAALVTLKNCAAEFGCSRLICVAPAERDSQKVDRASLKLLDGTPIEFHVPLLGDHQLSNAATAVTAIDLLRKTEARFFHITDDHIKDGMASTRWPGRLQYVDVSSVVNGGVTEKRLLVDAAHNPQGAKSLRDFVDKLLQDKDVPKVHWIYAATKGKDVQRCLGLLLRDGDTMIANTFSKVEDMSWVNCCETKDIVTRVNELNREVNVTAAENLVDALRQAYDRCGKEGGIVVLSGSIYFVADLFRLLGLDV</sequence>
<evidence type="ECO:0000313" key="2">
    <source>
        <dbReference type="Proteomes" id="UP000789525"/>
    </source>
</evidence>
<evidence type="ECO:0000313" key="1">
    <source>
        <dbReference type="EMBL" id="CAG8495383.1"/>
    </source>
</evidence>
<organism evidence="1 2">
    <name type="scientific">Acaulospora colombiana</name>
    <dbReference type="NCBI Taxonomy" id="27376"/>
    <lineage>
        <taxon>Eukaryota</taxon>
        <taxon>Fungi</taxon>
        <taxon>Fungi incertae sedis</taxon>
        <taxon>Mucoromycota</taxon>
        <taxon>Glomeromycotina</taxon>
        <taxon>Glomeromycetes</taxon>
        <taxon>Diversisporales</taxon>
        <taxon>Acaulosporaceae</taxon>
        <taxon>Acaulospora</taxon>
    </lineage>
</organism>
<dbReference type="EMBL" id="CAJVPT010003393">
    <property type="protein sequence ID" value="CAG8495383.1"/>
    <property type="molecule type" value="Genomic_DNA"/>
</dbReference>
<gene>
    <name evidence="1" type="ORF">ACOLOM_LOCUS2560</name>
</gene>
<keyword evidence="2" id="KW-1185">Reference proteome</keyword>
<comment type="caution">
    <text evidence="1">The sequence shown here is derived from an EMBL/GenBank/DDBJ whole genome shotgun (WGS) entry which is preliminary data.</text>
</comment>